<dbReference type="Proteomes" id="UP000255024">
    <property type="component" value="Unassembled WGS sequence"/>
</dbReference>
<comment type="similarity">
    <text evidence="1">Belongs to the SCO1/2 family.</text>
</comment>
<dbReference type="PANTHER" id="PTHR12151:SF25">
    <property type="entry name" value="LINALOOL DEHYDRATASE_ISOMERASE DOMAIN-CONTAINING PROTEIN"/>
    <property type="match status" value="1"/>
</dbReference>
<dbReference type="AlphaFoldDB" id="A0A378RNT8"/>
<evidence type="ECO:0000256" key="2">
    <source>
        <dbReference type="PIRSR" id="PIRSR603782-1"/>
    </source>
</evidence>
<dbReference type="PANTHER" id="PTHR12151">
    <property type="entry name" value="ELECTRON TRANSPORT PROTIN SCO1/SENC FAMILY MEMBER"/>
    <property type="match status" value="1"/>
</dbReference>
<dbReference type="EMBL" id="UGQL01000001">
    <property type="protein sequence ID" value="STZ27330.1"/>
    <property type="molecule type" value="Genomic_DNA"/>
</dbReference>
<feature type="binding site" evidence="2">
    <location>
        <position position="74"/>
    </location>
    <ligand>
        <name>Cu cation</name>
        <dbReference type="ChEBI" id="CHEBI:23378"/>
    </ligand>
</feature>
<feature type="binding site" evidence="2">
    <location>
        <position position="162"/>
    </location>
    <ligand>
        <name>Cu cation</name>
        <dbReference type="ChEBI" id="CHEBI:23378"/>
    </ligand>
</feature>
<gene>
    <name evidence="4" type="primary">ypmQ_1</name>
    <name evidence="4" type="ORF">NCTC11179_00865</name>
</gene>
<accession>A0A378RNT8</accession>
<dbReference type="GO" id="GO:0046872">
    <property type="term" value="F:metal ion binding"/>
    <property type="evidence" value="ECO:0007669"/>
    <property type="project" value="UniProtKB-KW"/>
</dbReference>
<keyword evidence="3" id="KW-1015">Disulfide bond</keyword>
<dbReference type="InterPro" id="IPR036249">
    <property type="entry name" value="Thioredoxin-like_sf"/>
</dbReference>
<evidence type="ECO:0000256" key="1">
    <source>
        <dbReference type="ARBA" id="ARBA00010996"/>
    </source>
</evidence>
<name>A0A378RNT8_MYROD</name>
<sequence>MNRLFFYLLIPFFIACGKEVNELPYLGNHTEEGGKVEKYYEIPQFSLLNQDSLLVSNQTLAGKVYVADFIFLQCPTICPKMNVEMKRVYDAYQTEEDVLFVSHTIDPKHDTISVLKTYSESLGVDPLKWHFLYGEEQVIHQLAQGYFMQAFQETNAPGGYAHSGGFLLIDGQQHIRGVYDGTNSADVDRLIQDIKLLLKK</sequence>
<keyword evidence="2" id="KW-0479">Metal-binding</keyword>
<keyword evidence="2" id="KW-0186">Copper</keyword>
<evidence type="ECO:0000313" key="4">
    <source>
        <dbReference type="EMBL" id="STZ27330.1"/>
    </source>
</evidence>
<feature type="binding site" evidence="2">
    <location>
        <position position="78"/>
    </location>
    <ligand>
        <name>Cu cation</name>
        <dbReference type="ChEBI" id="CHEBI:23378"/>
    </ligand>
</feature>
<reference evidence="4 5" key="1">
    <citation type="submission" date="2018-06" db="EMBL/GenBank/DDBJ databases">
        <authorList>
            <consortium name="Pathogen Informatics"/>
            <person name="Doyle S."/>
        </authorList>
    </citation>
    <scope>NUCLEOTIDE SEQUENCE [LARGE SCALE GENOMIC DNA]</scope>
    <source>
        <strain evidence="4 5">NCTC11179</strain>
    </source>
</reference>
<dbReference type="PROSITE" id="PS51257">
    <property type="entry name" value="PROKAR_LIPOPROTEIN"/>
    <property type="match status" value="1"/>
</dbReference>
<evidence type="ECO:0000313" key="5">
    <source>
        <dbReference type="Proteomes" id="UP000255024"/>
    </source>
</evidence>
<evidence type="ECO:0000256" key="3">
    <source>
        <dbReference type="PIRSR" id="PIRSR603782-2"/>
    </source>
</evidence>
<dbReference type="SUPFAM" id="SSF52833">
    <property type="entry name" value="Thioredoxin-like"/>
    <property type="match status" value="1"/>
</dbReference>
<dbReference type="Gene3D" id="3.40.30.10">
    <property type="entry name" value="Glutaredoxin"/>
    <property type="match status" value="1"/>
</dbReference>
<keyword evidence="5" id="KW-1185">Reference proteome</keyword>
<proteinExistence type="inferred from homology"/>
<dbReference type="Pfam" id="PF02630">
    <property type="entry name" value="SCO1-SenC"/>
    <property type="match status" value="1"/>
</dbReference>
<dbReference type="RefSeq" id="WP_115090287.1">
    <property type="nucleotide sequence ID" value="NZ_CP068107.1"/>
</dbReference>
<feature type="disulfide bond" description="Redox-active" evidence="3">
    <location>
        <begin position="74"/>
        <end position="78"/>
    </location>
</feature>
<organism evidence="4 5">
    <name type="scientific">Myroides odoratus</name>
    <name type="common">Flavobacterium odoratum</name>
    <dbReference type="NCBI Taxonomy" id="256"/>
    <lineage>
        <taxon>Bacteria</taxon>
        <taxon>Pseudomonadati</taxon>
        <taxon>Bacteroidota</taxon>
        <taxon>Flavobacteriia</taxon>
        <taxon>Flavobacteriales</taxon>
        <taxon>Flavobacteriaceae</taxon>
        <taxon>Myroides</taxon>
    </lineage>
</organism>
<dbReference type="InterPro" id="IPR003782">
    <property type="entry name" value="SCO1/SenC"/>
</dbReference>
<protein>
    <submittedName>
        <fullName evidence="4">BsSco</fullName>
    </submittedName>
</protein>
<dbReference type="CDD" id="cd02968">
    <property type="entry name" value="SCO"/>
    <property type="match status" value="1"/>
</dbReference>